<accession>A0ABD3H6F2</accession>
<feature type="compositionally biased region" description="Polar residues" evidence="7">
    <location>
        <begin position="13"/>
        <end position="33"/>
    </location>
</feature>
<dbReference type="PANTHER" id="PTHR37984">
    <property type="entry name" value="PROTEIN CBG26694"/>
    <property type="match status" value="1"/>
</dbReference>
<evidence type="ECO:0000256" key="1">
    <source>
        <dbReference type="ARBA" id="ARBA00022679"/>
    </source>
</evidence>
<keyword evidence="1" id="KW-0808">Transferase</keyword>
<dbReference type="Pfam" id="PF17921">
    <property type="entry name" value="Integrase_H2C2"/>
    <property type="match status" value="1"/>
</dbReference>
<dbReference type="InterPro" id="IPR012337">
    <property type="entry name" value="RNaseH-like_sf"/>
</dbReference>
<feature type="compositionally biased region" description="Low complexity" evidence="7">
    <location>
        <begin position="34"/>
        <end position="48"/>
    </location>
</feature>
<dbReference type="Gene3D" id="3.30.420.10">
    <property type="entry name" value="Ribonuclease H-like superfamily/Ribonuclease H"/>
    <property type="match status" value="1"/>
</dbReference>
<dbReference type="SUPFAM" id="SSF53098">
    <property type="entry name" value="Ribonuclease H-like"/>
    <property type="match status" value="1"/>
</dbReference>
<dbReference type="Pfam" id="PF00665">
    <property type="entry name" value="rve"/>
    <property type="match status" value="1"/>
</dbReference>
<dbReference type="GO" id="GO:0016787">
    <property type="term" value="F:hydrolase activity"/>
    <property type="evidence" value="ECO:0007669"/>
    <property type="project" value="UniProtKB-KW"/>
</dbReference>
<dbReference type="PROSITE" id="PS50994">
    <property type="entry name" value="INTEGRASE"/>
    <property type="match status" value="1"/>
</dbReference>
<evidence type="ECO:0000313" key="9">
    <source>
        <dbReference type="EMBL" id="KAL3686421.1"/>
    </source>
</evidence>
<feature type="region of interest" description="Disordered" evidence="7">
    <location>
        <begin position="1"/>
        <end position="71"/>
    </location>
</feature>
<dbReference type="CDD" id="cd01647">
    <property type="entry name" value="RT_LTR"/>
    <property type="match status" value="1"/>
</dbReference>
<reference evidence="9 10" key="1">
    <citation type="submission" date="2024-09" db="EMBL/GenBank/DDBJ databases">
        <title>Chromosome-scale assembly of Riccia sorocarpa.</title>
        <authorList>
            <person name="Paukszto L."/>
        </authorList>
    </citation>
    <scope>NUCLEOTIDE SEQUENCE [LARGE SCALE GENOMIC DNA]</scope>
    <source>
        <strain evidence="9">LP-2024</strain>
        <tissue evidence="9">Aerial parts of the thallus</tissue>
    </source>
</reference>
<dbReference type="Proteomes" id="UP001633002">
    <property type="component" value="Unassembled WGS sequence"/>
</dbReference>
<evidence type="ECO:0000256" key="2">
    <source>
        <dbReference type="ARBA" id="ARBA00022695"/>
    </source>
</evidence>
<dbReference type="InterPro" id="IPR050951">
    <property type="entry name" value="Retrovirus_Pol_polyprotein"/>
</dbReference>
<organism evidence="9 10">
    <name type="scientific">Riccia sorocarpa</name>
    <dbReference type="NCBI Taxonomy" id="122646"/>
    <lineage>
        <taxon>Eukaryota</taxon>
        <taxon>Viridiplantae</taxon>
        <taxon>Streptophyta</taxon>
        <taxon>Embryophyta</taxon>
        <taxon>Marchantiophyta</taxon>
        <taxon>Marchantiopsida</taxon>
        <taxon>Marchantiidae</taxon>
        <taxon>Marchantiales</taxon>
        <taxon>Ricciaceae</taxon>
        <taxon>Riccia</taxon>
    </lineage>
</organism>
<keyword evidence="3" id="KW-0540">Nuclease</keyword>
<keyword evidence="4" id="KW-0255">Endonuclease</keyword>
<dbReference type="Gene3D" id="1.10.340.70">
    <property type="match status" value="1"/>
</dbReference>
<evidence type="ECO:0000256" key="5">
    <source>
        <dbReference type="ARBA" id="ARBA00022801"/>
    </source>
</evidence>
<dbReference type="InterPro" id="IPR001584">
    <property type="entry name" value="Integrase_cat-core"/>
</dbReference>
<dbReference type="AlphaFoldDB" id="A0ABD3H6F2"/>
<comment type="caution">
    <text evidence="9">The sequence shown here is derived from an EMBL/GenBank/DDBJ whole genome shotgun (WGS) entry which is preliminary data.</text>
</comment>
<sequence length="698" mass="79705">MKKPKTPSRKQVEPNSAASINVDEQLQLNTNIISTHQSKNTTTTSSSTEPEDSPIAREPPTSPTKPDVPDEDLRTYFTRQSVTEPVDIIPPRLLVADNFRKLDISVNEIEPRYVNISNNIPIEQLPTFQELFQEYRDIFAYTYCELLGVHPSRCQHRIPLRADARPYLAKPYRLNPQFGVLVRKELDKLLECNFIYPSEESEWASPILVVPKKDTGKIRICVDFRVLNQQTIPDPFPIPFTDMLLDEVVGSELFSFMDVFSGYNRIAIAPEDQHKTTFVTPWGTFAYRVMPFGLQNAPATFQRYMMNSFIPLNATFKLYLDDLSTGSVLSQLDETNKDHPIYYASRQLSKAERNYGATELECIGMILSVQKFRHYLLGTTFVFFVDHQALRYIVNRPSRSEKLARWMLLLQEFNFTVEYKPGKSHVNADFLSRLPGEPSLTALDMNPIGFSLFAITTQAPWTDQLRHYLTTGQTPSDLPRRHINTFHINALHFTVIKDTLYRMGPDHILCRCLEHGEIPTVLKASHADEAGGHFSSELTSRKGYLSGYWWPSVHKDCDTFVKRCDACQRQGRPVSRYASLLSLMLATRPFQKWRIDFIGPINPPSRSTRHKYIIVATDYVTKWTEAASFTSAKAAVTIQFLHNNIISQFGVPITIISDNGTHFVNDAVAELAESYGIEHRRSTPYHPQTNGTNVPMAY</sequence>
<evidence type="ECO:0000256" key="4">
    <source>
        <dbReference type="ARBA" id="ARBA00022759"/>
    </source>
</evidence>
<dbReference type="InterPro" id="IPR043502">
    <property type="entry name" value="DNA/RNA_pol_sf"/>
</dbReference>
<dbReference type="InterPro" id="IPR036397">
    <property type="entry name" value="RNaseH_sf"/>
</dbReference>
<dbReference type="CDD" id="cd09274">
    <property type="entry name" value="RNase_HI_RT_Ty3"/>
    <property type="match status" value="1"/>
</dbReference>
<evidence type="ECO:0000256" key="3">
    <source>
        <dbReference type="ARBA" id="ARBA00022722"/>
    </source>
</evidence>
<evidence type="ECO:0000259" key="8">
    <source>
        <dbReference type="PROSITE" id="PS50994"/>
    </source>
</evidence>
<dbReference type="EMBL" id="JBJQOH010000005">
    <property type="protein sequence ID" value="KAL3686421.1"/>
    <property type="molecule type" value="Genomic_DNA"/>
</dbReference>
<dbReference type="InterPro" id="IPR041373">
    <property type="entry name" value="RT_RNaseH"/>
</dbReference>
<dbReference type="Gene3D" id="3.10.10.10">
    <property type="entry name" value="HIV Type 1 Reverse Transcriptase, subunit A, domain 1"/>
    <property type="match status" value="1"/>
</dbReference>
<dbReference type="PANTHER" id="PTHR37984:SF5">
    <property type="entry name" value="PROTEIN NYNRIN-LIKE"/>
    <property type="match status" value="1"/>
</dbReference>
<name>A0ABD3H6F2_9MARC</name>
<keyword evidence="2" id="KW-0548">Nucleotidyltransferase</keyword>
<proteinExistence type="predicted"/>
<keyword evidence="5" id="KW-0378">Hydrolase</keyword>
<dbReference type="InterPro" id="IPR041588">
    <property type="entry name" value="Integrase_H2C2"/>
</dbReference>
<keyword evidence="10" id="KW-1185">Reference proteome</keyword>
<keyword evidence="6" id="KW-0695">RNA-directed DNA polymerase</keyword>
<evidence type="ECO:0000256" key="6">
    <source>
        <dbReference type="ARBA" id="ARBA00022918"/>
    </source>
</evidence>
<protein>
    <recommendedName>
        <fullName evidence="8">Integrase catalytic domain-containing protein</fullName>
    </recommendedName>
</protein>
<feature type="domain" description="Integrase catalytic" evidence="8">
    <location>
        <begin position="585"/>
        <end position="698"/>
    </location>
</feature>
<dbReference type="SUPFAM" id="SSF56672">
    <property type="entry name" value="DNA/RNA polymerases"/>
    <property type="match status" value="1"/>
</dbReference>
<dbReference type="GO" id="GO:0004519">
    <property type="term" value="F:endonuclease activity"/>
    <property type="evidence" value="ECO:0007669"/>
    <property type="project" value="UniProtKB-KW"/>
</dbReference>
<evidence type="ECO:0000313" key="10">
    <source>
        <dbReference type="Proteomes" id="UP001633002"/>
    </source>
</evidence>
<gene>
    <name evidence="9" type="ORF">R1sor_008995</name>
</gene>
<dbReference type="Pfam" id="PF17917">
    <property type="entry name" value="RT_RNaseH"/>
    <property type="match status" value="1"/>
</dbReference>
<evidence type="ECO:0000256" key="7">
    <source>
        <dbReference type="SAM" id="MobiDB-lite"/>
    </source>
</evidence>
<dbReference type="GO" id="GO:0003964">
    <property type="term" value="F:RNA-directed DNA polymerase activity"/>
    <property type="evidence" value="ECO:0007669"/>
    <property type="project" value="UniProtKB-KW"/>
</dbReference>